<evidence type="ECO:0000256" key="1">
    <source>
        <dbReference type="SAM" id="MobiDB-lite"/>
    </source>
</evidence>
<keyword evidence="2" id="KW-0812">Transmembrane</keyword>
<keyword evidence="4" id="KW-1185">Reference proteome</keyword>
<keyword evidence="2" id="KW-1133">Transmembrane helix</keyword>
<feature type="transmembrane region" description="Helical" evidence="2">
    <location>
        <begin position="47"/>
        <end position="68"/>
    </location>
</feature>
<evidence type="ECO:0000256" key="2">
    <source>
        <dbReference type="SAM" id="Phobius"/>
    </source>
</evidence>
<protein>
    <submittedName>
        <fullName evidence="3">7786_t:CDS:1</fullName>
    </submittedName>
</protein>
<evidence type="ECO:0000313" key="4">
    <source>
        <dbReference type="Proteomes" id="UP000789570"/>
    </source>
</evidence>
<dbReference type="EMBL" id="CAJVPQ010002087">
    <property type="protein sequence ID" value="CAG8582871.1"/>
    <property type="molecule type" value="Genomic_DNA"/>
</dbReference>
<evidence type="ECO:0000313" key="3">
    <source>
        <dbReference type="EMBL" id="CAG8582871.1"/>
    </source>
</evidence>
<dbReference type="AlphaFoldDB" id="A0A9N9C0Z6"/>
<feature type="region of interest" description="Disordered" evidence="1">
    <location>
        <begin position="330"/>
        <end position="356"/>
    </location>
</feature>
<feature type="compositionally biased region" description="Low complexity" evidence="1">
    <location>
        <begin position="340"/>
        <end position="356"/>
    </location>
</feature>
<comment type="caution">
    <text evidence="3">The sequence shown here is derived from an EMBL/GenBank/DDBJ whole genome shotgun (WGS) entry which is preliminary data.</text>
</comment>
<organism evidence="3 4">
    <name type="scientific">Funneliformis caledonium</name>
    <dbReference type="NCBI Taxonomy" id="1117310"/>
    <lineage>
        <taxon>Eukaryota</taxon>
        <taxon>Fungi</taxon>
        <taxon>Fungi incertae sedis</taxon>
        <taxon>Mucoromycota</taxon>
        <taxon>Glomeromycotina</taxon>
        <taxon>Glomeromycetes</taxon>
        <taxon>Glomerales</taxon>
        <taxon>Glomeraceae</taxon>
        <taxon>Funneliformis</taxon>
    </lineage>
</organism>
<dbReference type="OrthoDB" id="4218123at2759"/>
<accession>A0A9N9C0Z6</accession>
<sequence length="368" mass="42536">MFSSELIRLLVLITLPFIIEKGRDFMKHRAFNLQKPKPKPIRNNTRFDYLIILLLTSNIILQLIYAIWVKPPNIFKDTGVSLKTSTKILTTILTENNRTIGDNEQILLKKFESYENRLIYATFGEEALVDCSYCYDLTDYFIYIVPNIAWSYVIMAIVLGVATTLKRKSHWRTYGVIWLVGCGMVELFMFASVDYSKLDSDGNIEFLYCSIYFYRRLAFSALSLAIIFFDKIEERSNMEVLNDLTRKLESIIYRSKALSIQRTSVLKDSNLRRLFTEFYKKVEMDDNTVSSDPRYKEVRERALSKLNVEKLMKDAELYIDDINKLKESETDSDLAVGMQSSTSKSSTQSTSSTSSFASSLLNMARQGF</sequence>
<proteinExistence type="predicted"/>
<feature type="transmembrane region" description="Helical" evidence="2">
    <location>
        <begin position="213"/>
        <end position="229"/>
    </location>
</feature>
<name>A0A9N9C0Z6_9GLOM</name>
<dbReference type="PANTHER" id="PTHR39470">
    <property type="entry name" value="CHROMOSOME 10, WHOLE GENOME SHOTGUN SEQUENCE"/>
    <property type="match status" value="1"/>
</dbReference>
<dbReference type="PANTHER" id="PTHR39470:SF1">
    <property type="entry name" value="CHORISMATE SYNTHASE PROTEIN"/>
    <property type="match status" value="1"/>
</dbReference>
<gene>
    <name evidence="3" type="ORF">FCALED_LOCUS7690</name>
</gene>
<feature type="transmembrane region" description="Helical" evidence="2">
    <location>
        <begin position="140"/>
        <end position="162"/>
    </location>
</feature>
<keyword evidence="2" id="KW-0472">Membrane</keyword>
<dbReference type="Proteomes" id="UP000789570">
    <property type="component" value="Unassembled WGS sequence"/>
</dbReference>
<reference evidence="3" key="1">
    <citation type="submission" date="2021-06" db="EMBL/GenBank/DDBJ databases">
        <authorList>
            <person name="Kallberg Y."/>
            <person name="Tangrot J."/>
            <person name="Rosling A."/>
        </authorList>
    </citation>
    <scope>NUCLEOTIDE SEQUENCE</scope>
    <source>
        <strain evidence="3">UK204</strain>
    </source>
</reference>
<feature type="transmembrane region" description="Helical" evidence="2">
    <location>
        <begin position="174"/>
        <end position="193"/>
    </location>
</feature>